<accession>A0AAE3M4W4</accession>
<evidence type="ECO:0000313" key="4">
    <source>
        <dbReference type="Proteomes" id="UP001209229"/>
    </source>
</evidence>
<dbReference type="PROSITE" id="PS51257">
    <property type="entry name" value="PROKAR_LIPOPROTEIN"/>
    <property type="match status" value="1"/>
</dbReference>
<dbReference type="EMBL" id="JAPDPJ010000024">
    <property type="protein sequence ID" value="MCW3787118.1"/>
    <property type="molecule type" value="Genomic_DNA"/>
</dbReference>
<dbReference type="InterPro" id="IPR050300">
    <property type="entry name" value="GDXG_lipolytic_enzyme"/>
</dbReference>
<sequence length="294" mass="32910">MKYLFILFIITLIACNPKKEDELSADYFSETVQYKQIEGIDADLLSLDVYFNSMTQIKKPVVIWVHGGGWSIGDKASQIDNKVNLFQTLDYVFVSVNYRLSPFPYELNNSDRVRYPDHNTDVADAIRWVVDHIDQYGGDPYRMVLMGHSAGAHLVALTGTNASFLTNVGLNLANIKGIAAIDTEGYDVLDQVQDNSDLYINAFGTNEDENIQASPIYNIQSGVSYPKFFIAKRGTFLRLAKANAFIDKLEQNGASVWQVDGSIYTHSKINEAIGAPNETLITNALVDFFQECFN</sequence>
<dbReference type="SUPFAM" id="SSF53474">
    <property type="entry name" value="alpha/beta-Hydrolases"/>
    <property type="match status" value="1"/>
</dbReference>
<dbReference type="Pfam" id="PF20434">
    <property type="entry name" value="BD-FAE"/>
    <property type="match status" value="1"/>
</dbReference>
<evidence type="ECO:0000313" key="3">
    <source>
        <dbReference type="EMBL" id="MCW3787118.1"/>
    </source>
</evidence>
<dbReference type="PANTHER" id="PTHR48081">
    <property type="entry name" value="AB HYDROLASE SUPERFAMILY PROTEIN C4A8.06C"/>
    <property type="match status" value="1"/>
</dbReference>
<dbReference type="Gene3D" id="3.40.50.1820">
    <property type="entry name" value="alpha/beta hydrolase"/>
    <property type="match status" value="1"/>
</dbReference>
<feature type="domain" description="BD-FAE-like" evidence="2">
    <location>
        <begin position="47"/>
        <end position="168"/>
    </location>
</feature>
<protein>
    <submittedName>
        <fullName evidence="3">Alpha/beta hydrolase</fullName>
    </submittedName>
</protein>
<proteinExistence type="predicted"/>
<dbReference type="GO" id="GO:0016787">
    <property type="term" value="F:hydrolase activity"/>
    <property type="evidence" value="ECO:0007669"/>
    <property type="project" value="UniProtKB-KW"/>
</dbReference>
<evidence type="ECO:0000259" key="2">
    <source>
        <dbReference type="Pfam" id="PF20434"/>
    </source>
</evidence>
<dbReference type="AlphaFoldDB" id="A0AAE3M4W4"/>
<dbReference type="PANTHER" id="PTHR48081:SF33">
    <property type="entry name" value="KYNURENINE FORMAMIDASE"/>
    <property type="match status" value="1"/>
</dbReference>
<name>A0AAE3M4W4_9BACT</name>
<organism evidence="3 4">
    <name type="scientific">Plebeiibacterium sediminum</name>
    <dbReference type="NCBI Taxonomy" id="2992112"/>
    <lineage>
        <taxon>Bacteria</taxon>
        <taxon>Pseudomonadati</taxon>
        <taxon>Bacteroidota</taxon>
        <taxon>Bacteroidia</taxon>
        <taxon>Marinilabiliales</taxon>
        <taxon>Marinilabiliaceae</taxon>
        <taxon>Plebeiibacterium</taxon>
    </lineage>
</organism>
<dbReference type="RefSeq" id="WP_301190683.1">
    <property type="nucleotide sequence ID" value="NZ_JAPDPJ010000024.1"/>
</dbReference>
<keyword evidence="4" id="KW-1185">Reference proteome</keyword>
<dbReference type="InterPro" id="IPR049492">
    <property type="entry name" value="BD-FAE-like_dom"/>
</dbReference>
<comment type="caution">
    <text evidence="3">The sequence shown here is derived from an EMBL/GenBank/DDBJ whole genome shotgun (WGS) entry which is preliminary data.</text>
</comment>
<dbReference type="InterPro" id="IPR029058">
    <property type="entry name" value="AB_hydrolase_fold"/>
</dbReference>
<keyword evidence="1 3" id="KW-0378">Hydrolase</keyword>
<evidence type="ECO:0000256" key="1">
    <source>
        <dbReference type="ARBA" id="ARBA00022801"/>
    </source>
</evidence>
<gene>
    <name evidence="3" type="ORF">OM075_11605</name>
</gene>
<reference evidence="3" key="1">
    <citation type="submission" date="2022-10" db="EMBL/GenBank/DDBJ databases">
        <authorList>
            <person name="Yu W.X."/>
        </authorList>
    </citation>
    <scope>NUCLEOTIDE SEQUENCE</scope>
    <source>
        <strain evidence="3">AAT</strain>
    </source>
</reference>
<dbReference type="Proteomes" id="UP001209229">
    <property type="component" value="Unassembled WGS sequence"/>
</dbReference>